<dbReference type="GO" id="GO:0032259">
    <property type="term" value="P:methylation"/>
    <property type="evidence" value="ECO:0007669"/>
    <property type="project" value="UniProtKB-KW"/>
</dbReference>
<dbReference type="InterPro" id="IPR029063">
    <property type="entry name" value="SAM-dependent_MTases_sf"/>
</dbReference>
<keyword evidence="1 5" id="KW-0489">Methyltransferase</keyword>
<dbReference type="SUPFAM" id="SSF53335">
    <property type="entry name" value="S-adenosyl-L-methionine-dependent methyltransferases"/>
    <property type="match status" value="1"/>
</dbReference>
<dbReference type="GO" id="GO:0044550">
    <property type="term" value="P:secondary metabolite biosynthetic process"/>
    <property type="evidence" value="ECO:0007669"/>
    <property type="project" value="UniProtKB-ARBA"/>
</dbReference>
<evidence type="ECO:0000313" key="6">
    <source>
        <dbReference type="Proteomes" id="UP000075230"/>
    </source>
</evidence>
<keyword evidence="3" id="KW-0949">S-adenosyl-L-methionine</keyword>
<feature type="domain" description="O-methyltransferase C-terminal" evidence="4">
    <location>
        <begin position="56"/>
        <end position="138"/>
    </location>
</feature>
<protein>
    <submittedName>
        <fullName evidence="5">O-methyltransferase</fullName>
    </submittedName>
</protein>
<dbReference type="AlphaFoldDB" id="A0A146FST7"/>
<proteinExistence type="predicted"/>
<dbReference type="PROSITE" id="PS51683">
    <property type="entry name" value="SAM_OMT_II"/>
    <property type="match status" value="1"/>
</dbReference>
<organism evidence="5 6">
    <name type="scientific">Aspergillus kawachii</name>
    <name type="common">White koji mold</name>
    <name type="synonym">Aspergillus awamori var. kawachi</name>
    <dbReference type="NCBI Taxonomy" id="1069201"/>
    <lineage>
        <taxon>Eukaryota</taxon>
        <taxon>Fungi</taxon>
        <taxon>Dikarya</taxon>
        <taxon>Ascomycota</taxon>
        <taxon>Pezizomycotina</taxon>
        <taxon>Eurotiomycetes</taxon>
        <taxon>Eurotiomycetidae</taxon>
        <taxon>Eurotiales</taxon>
        <taxon>Aspergillaceae</taxon>
        <taxon>Aspergillus</taxon>
        <taxon>Aspergillus subgen. Circumdati</taxon>
    </lineage>
</organism>
<dbReference type="Pfam" id="PF00891">
    <property type="entry name" value="Methyltransf_2"/>
    <property type="match status" value="1"/>
</dbReference>
<evidence type="ECO:0000259" key="4">
    <source>
        <dbReference type="Pfam" id="PF00891"/>
    </source>
</evidence>
<name>A0A146FST7_ASPKA</name>
<dbReference type="Proteomes" id="UP000075230">
    <property type="component" value="Unassembled WGS sequence"/>
</dbReference>
<evidence type="ECO:0000256" key="2">
    <source>
        <dbReference type="ARBA" id="ARBA00022679"/>
    </source>
</evidence>
<dbReference type="Gene3D" id="3.40.50.150">
    <property type="entry name" value="Vaccinia Virus protein VP39"/>
    <property type="match status" value="1"/>
</dbReference>
<keyword evidence="2 5" id="KW-0808">Transferase</keyword>
<dbReference type="VEuPathDB" id="FungiDB:ASPFODRAFT_44168"/>
<dbReference type="EMBL" id="BCWF01000025">
    <property type="protein sequence ID" value="GAT28578.1"/>
    <property type="molecule type" value="Genomic_DNA"/>
</dbReference>
<comment type="caution">
    <text evidence="5">The sequence shown here is derived from an EMBL/GenBank/DDBJ whole genome shotgun (WGS) entry which is preliminary data.</text>
</comment>
<sequence>MRVLLCNGFAKKRGLNHYAPTAWSTQMTERTTIDMADSMLDDLPRLLLSLSSDILLGARAYYLKNIMHDWSDENRRRILSHITSAMEKGYSKLLLEDHIVPDQNAGARETLLDMTVVVWCPGIERTRRQWTELLQSVGLVIRNFWLPEGHAKGVIEAELLDARGI</sequence>
<reference evidence="6" key="2">
    <citation type="submission" date="2016-02" db="EMBL/GenBank/DDBJ databases">
        <title>Genome sequencing of Aspergillus luchuensis NBRC 4314.</title>
        <authorList>
            <person name="Yamada O."/>
        </authorList>
    </citation>
    <scope>NUCLEOTIDE SEQUENCE [LARGE SCALE GENOMIC DNA]</scope>
    <source>
        <strain evidence="6">RIB 2604</strain>
    </source>
</reference>
<dbReference type="PANTHER" id="PTHR43712:SF1">
    <property type="entry name" value="HYPOTHETICAL O-METHYLTRANSFERASE (EUROFUNG)-RELATED"/>
    <property type="match status" value="1"/>
</dbReference>
<dbReference type="PANTHER" id="PTHR43712">
    <property type="entry name" value="PUTATIVE (AFU_ORTHOLOGUE AFUA_4G14580)-RELATED"/>
    <property type="match status" value="1"/>
</dbReference>
<accession>A0A146FST7</accession>
<gene>
    <name evidence="5" type="ORF">RIB2604_02602200</name>
</gene>
<reference evidence="5 6" key="1">
    <citation type="journal article" date="2016" name="DNA Res.">
        <title>Genome sequence of Aspergillus luchuensis NBRC 4314.</title>
        <authorList>
            <person name="Yamada O."/>
            <person name="Machida M."/>
            <person name="Hosoyama A."/>
            <person name="Goto M."/>
            <person name="Takahashi T."/>
            <person name="Futagami T."/>
            <person name="Yamagata Y."/>
            <person name="Takeuchi M."/>
            <person name="Kobayashi T."/>
            <person name="Koike H."/>
            <person name="Abe K."/>
            <person name="Asai K."/>
            <person name="Arita M."/>
            <person name="Fujita N."/>
            <person name="Fukuda K."/>
            <person name="Higa K."/>
            <person name="Horikawa H."/>
            <person name="Ishikawa T."/>
            <person name="Jinno K."/>
            <person name="Kato Y."/>
            <person name="Kirimura K."/>
            <person name="Mizutani O."/>
            <person name="Nakasone K."/>
            <person name="Sano M."/>
            <person name="Shiraishi Y."/>
            <person name="Tsukahara M."/>
            <person name="Gomi K."/>
        </authorList>
    </citation>
    <scope>NUCLEOTIDE SEQUENCE [LARGE SCALE GENOMIC DNA]</scope>
    <source>
        <strain evidence="5 6">RIB 2604</strain>
    </source>
</reference>
<evidence type="ECO:0000313" key="5">
    <source>
        <dbReference type="EMBL" id="GAT28578.1"/>
    </source>
</evidence>
<dbReference type="GO" id="GO:0008171">
    <property type="term" value="F:O-methyltransferase activity"/>
    <property type="evidence" value="ECO:0007669"/>
    <property type="project" value="InterPro"/>
</dbReference>
<evidence type="ECO:0000256" key="1">
    <source>
        <dbReference type="ARBA" id="ARBA00022603"/>
    </source>
</evidence>
<evidence type="ECO:0000256" key="3">
    <source>
        <dbReference type="ARBA" id="ARBA00022691"/>
    </source>
</evidence>
<dbReference type="InterPro" id="IPR016461">
    <property type="entry name" value="COMT-like"/>
</dbReference>
<dbReference type="InterPro" id="IPR001077">
    <property type="entry name" value="COMT_C"/>
</dbReference>